<gene>
    <name evidence="4" type="ORF">AWU67_12775</name>
</gene>
<keyword evidence="5" id="KW-1185">Reference proteome</keyword>
<reference evidence="4 5" key="1">
    <citation type="journal article" date="2016" name="J. Biotechnol.">
        <title>First complete genome sequence of a species in the genus Microterricola, an extremophilic cold active enzyme producing bacterial strain ERGS5:02 isolated from Sikkim Himalaya.</title>
        <authorList>
            <person name="Himanshu"/>
            <person name="Swarnkar M.K."/>
            <person name="Singh D."/>
            <person name="Kumar R."/>
        </authorList>
    </citation>
    <scope>NUCLEOTIDE SEQUENCE [LARGE SCALE GENOMIC DNA]</scope>
    <source>
        <strain evidence="4 5">ERGS5:02</strain>
    </source>
</reference>
<dbReference type="InterPro" id="IPR016181">
    <property type="entry name" value="Acyl_CoA_acyltransferase"/>
</dbReference>
<dbReference type="Pfam" id="PF00583">
    <property type="entry name" value="Acetyltransf_1"/>
    <property type="match status" value="1"/>
</dbReference>
<protein>
    <submittedName>
        <fullName evidence="4">Acetyltransferase</fullName>
    </submittedName>
</protein>
<dbReference type="SUPFAM" id="SSF55729">
    <property type="entry name" value="Acyl-CoA N-acyltransferases (Nat)"/>
    <property type="match status" value="1"/>
</dbReference>
<organism evidence="4 5">
    <name type="scientific">Microterricola viridarii</name>
    <dbReference type="NCBI Taxonomy" id="412690"/>
    <lineage>
        <taxon>Bacteria</taxon>
        <taxon>Bacillati</taxon>
        <taxon>Actinomycetota</taxon>
        <taxon>Actinomycetes</taxon>
        <taxon>Micrococcales</taxon>
        <taxon>Microbacteriaceae</taxon>
        <taxon>Microterricola</taxon>
    </lineage>
</organism>
<dbReference type="InterPro" id="IPR000182">
    <property type="entry name" value="GNAT_dom"/>
</dbReference>
<dbReference type="EMBL" id="CP014145">
    <property type="protein sequence ID" value="AMB59597.1"/>
    <property type="molecule type" value="Genomic_DNA"/>
</dbReference>
<dbReference type="PROSITE" id="PS51186">
    <property type="entry name" value="GNAT"/>
    <property type="match status" value="1"/>
</dbReference>
<keyword evidence="2" id="KW-0012">Acyltransferase</keyword>
<accession>A0A120I0M6</accession>
<dbReference type="KEGG" id="mvd:AWU67_12775"/>
<reference evidence="5" key="2">
    <citation type="submission" date="2016-01" db="EMBL/GenBank/DDBJ databases">
        <title>First complete genome sequence of a species in the genus Microterricola, an extremophilic cold active enzyme producing strain ERGS5:02 isolated from Sikkim Himalaya.</title>
        <authorList>
            <person name="Kumar R."/>
            <person name="Singh D."/>
            <person name="Swarnkar M.K."/>
        </authorList>
    </citation>
    <scope>NUCLEOTIDE SEQUENCE [LARGE SCALE GENOMIC DNA]</scope>
    <source>
        <strain evidence="5">ERGS5:02</strain>
    </source>
</reference>
<dbReference type="PANTHER" id="PTHR43877:SF1">
    <property type="entry name" value="ACETYLTRANSFERASE"/>
    <property type="match status" value="1"/>
</dbReference>
<dbReference type="PANTHER" id="PTHR43877">
    <property type="entry name" value="AMINOALKYLPHOSPHONATE N-ACETYLTRANSFERASE-RELATED-RELATED"/>
    <property type="match status" value="1"/>
</dbReference>
<evidence type="ECO:0000259" key="3">
    <source>
        <dbReference type="PROSITE" id="PS51186"/>
    </source>
</evidence>
<evidence type="ECO:0000313" key="4">
    <source>
        <dbReference type="EMBL" id="AMB59597.1"/>
    </source>
</evidence>
<keyword evidence="1 4" id="KW-0808">Transferase</keyword>
<dbReference type="InterPro" id="IPR050832">
    <property type="entry name" value="Bact_Acetyltransf"/>
</dbReference>
<dbReference type="AlphaFoldDB" id="A0A120I0M6"/>
<name>A0A120I0M6_9MICO</name>
<evidence type="ECO:0000313" key="5">
    <source>
        <dbReference type="Proteomes" id="UP000058305"/>
    </source>
</evidence>
<feature type="domain" description="N-acetyltransferase" evidence="3">
    <location>
        <begin position="4"/>
        <end position="174"/>
    </location>
</feature>
<dbReference type="Proteomes" id="UP000058305">
    <property type="component" value="Chromosome"/>
</dbReference>
<dbReference type="GO" id="GO:0016747">
    <property type="term" value="F:acyltransferase activity, transferring groups other than amino-acyl groups"/>
    <property type="evidence" value="ECO:0007669"/>
    <property type="project" value="InterPro"/>
</dbReference>
<evidence type="ECO:0000256" key="1">
    <source>
        <dbReference type="ARBA" id="ARBA00022679"/>
    </source>
</evidence>
<sequence>MTAVTVRIAGPEDAAALAEVAAATFRLACPPQTTELAIAEFLRDVLSEAHFAGYLADDTRTVLLAEQDGRAVGYTLLVFGEPADPAVSAAVGIRPTVELSKCYVRAETHGGGAGAALMAATLEAASERGAAGIWLGVNDQNARAIRFYEKSGFVKVGNKRFLLGGVYENDHTLERAL</sequence>
<dbReference type="RefSeq" id="WP_067229716.1">
    <property type="nucleotide sequence ID" value="NZ_CP014145.1"/>
</dbReference>
<dbReference type="Gene3D" id="3.40.630.30">
    <property type="match status" value="1"/>
</dbReference>
<evidence type="ECO:0000256" key="2">
    <source>
        <dbReference type="ARBA" id="ARBA00023315"/>
    </source>
</evidence>
<proteinExistence type="predicted"/>
<dbReference type="OrthoDB" id="143110at2"/>